<evidence type="ECO:0000256" key="1">
    <source>
        <dbReference type="ARBA" id="ARBA00022553"/>
    </source>
</evidence>
<feature type="modified residue" description="4-aspartylphosphate" evidence="2">
    <location>
        <position position="59"/>
    </location>
</feature>
<evidence type="ECO:0000313" key="5">
    <source>
        <dbReference type="Proteomes" id="UP001259572"/>
    </source>
</evidence>
<keyword evidence="1 2" id="KW-0597">Phosphoprotein</keyword>
<dbReference type="Gene3D" id="3.40.50.2300">
    <property type="match status" value="1"/>
</dbReference>
<evidence type="ECO:0000256" key="2">
    <source>
        <dbReference type="PROSITE-ProRule" id="PRU00169"/>
    </source>
</evidence>
<feature type="domain" description="Response regulatory" evidence="3">
    <location>
        <begin position="9"/>
        <end position="119"/>
    </location>
</feature>
<sequence length="126" mass="13463">MTGLLAGRRILVVEDEMLVLMNIEMALEDLGCSAICAAASVAEALSLLAKQGFDAAVVDVNLNGEKSYPIADALSRLGIPFAFSTGYGDLGDRVDLNDRPMLRKPYLRSDLVAVFKQLMAGEPLSS</sequence>
<evidence type="ECO:0000313" key="4">
    <source>
        <dbReference type="EMBL" id="MDT9601071.1"/>
    </source>
</evidence>
<dbReference type="Proteomes" id="UP001259572">
    <property type="component" value="Unassembled WGS sequence"/>
</dbReference>
<dbReference type="InterPro" id="IPR011006">
    <property type="entry name" value="CheY-like_superfamily"/>
</dbReference>
<dbReference type="PROSITE" id="PS50110">
    <property type="entry name" value="RESPONSE_REGULATORY"/>
    <property type="match status" value="1"/>
</dbReference>
<dbReference type="InterPro" id="IPR001789">
    <property type="entry name" value="Sig_transdc_resp-reg_receiver"/>
</dbReference>
<evidence type="ECO:0000259" key="3">
    <source>
        <dbReference type="PROSITE" id="PS50110"/>
    </source>
</evidence>
<dbReference type="SUPFAM" id="SSF52172">
    <property type="entry name" value="CheY-like"/>
    <property type="match status" value="1"/>
</dbReference>
<protein>
    <submittedName>
        <fullName evidence="4">Response regulator</fullName>
    </submittedName>
</protein>
<dbReference type="PANTHER" id="PTHR44591:SF3">
    <property type="entry name" value="RESPONSE REGULATORY DOMAIN-CONTAINING PROTEIN"/>
    <property type="match status" value="1"/>
</dbReference>
<dbReference type="SMART" id="SM00448">
    <property type="entry name" value="REC"/>
    <property type="match status" value="1"/>
</dbReference>
<gene>
    <name evidence="4" type="ORF">RQX22_19135</name>
</gene>
<comment type="caution">
    <text evidence="4">The sequence shown here is derived from an EMBL/GenBank/DDBJ whole genome shotgun (WGS) entry which is preliminary data.</text>
</comment>
<dbReference type="EMBL" id="JAVUPU010000018">
    <property type="protein sequence ID" value="MDT9601071.1"/>
    <property type="molecule type" value="Genomic_DNA"/>
</dbReference>
<proteinExistence type="predicted"/>
<keyword evidence="5" id="KW-1185">Reference proteome</keyword>
<name>A0ABU3QCD7_9SPHN</name>
<dbReference type="RefSeq" id="WP_315728787.1">
    <property type="nucleotide sequence ID" value="NZ_JAVUPU010000018.1"/>
</dbReference>
<reference evidence="4 5" key="1">
    <citation type="submission" date="2023-05" db="EMBL/GenBank/DDBJ databases">
        <authorList>
            <person name="Guo Y."/>
        </authorList>
    </citation>
    <scope>NUCLEOTIDE SEQUENCE [LARGE SCALE GENOMIC DNA]</scope>
    <source>
        <strain evidence="4 5">GR2756</strain>
    </source>
</reference>
<dbReference type="PANTHER" id="PTHR44591">
    <property type="entry name" value="STRESS RESPONSE REGULATOR PROTEIN 1"/>
    <property type="match status" value="1"/>
</dbReference>
<accession>A0ABU3QCD7</accession>
<organism evidence="4 5">
    <name type="scientific">Sphingosinicella rhizophila</name>
    <dbReference type="NCBI Taxonomy" id="3050082"/>
    <lineage>
        <taxon>Bacteria</taxon>
        <taxon>Pseudomonadati</taxon>
        <taxon>Pseudomonadota</taxon>
        <taxon>Alphaproteobacteria</taxon>
        <taxon>Sphingomonadales</taxon>
        <taxon>Sphingosinicellaceae</taxon>
        <taxon>Sphingosinicella</taxon>
    </lineage>
</organism>
<dbReference type="Pfam" id="PF00072">
    <property type="entry name" value="Response_reg"/>
    <property type="match status" value="1"/>
</dbReference>
<dbReference type="InterPro" id="IPR050595">
    <property type="entry name" value="Bact_response_regulator"/>
</dbReference>